<feature type="compositionally biased region" description="Polar residues" evidence="1">
    <location>
        <begin position="62"/>
        <end position="80"/>
    </location>
</feature>
<organism evidence="2 3">
    <name type="scientific">Stylonychia lemnae</name>
    <name type="common">Ciliate</name>
    <dbReference type="NCBI Taxonomy" id="5949"/>
    <lineage>
        <taxon>Eukaryota</taxon>
        <taxon>Sar</taxon>
        <taxon>Alveolata</taxon>
        <taxon>Ciliophora</taxon>
        <taxon>Intramacronucleata</taxon>
        <taxon>Spirotrichea</taxon>
        <taxon>Stichotrichia</taxon>
        <taxon>Sporadotrichida</taxon>
        <taxon>Oxytrichidae</taxon>
        <taxon>Stylonychinae</taxon>
        <taxon>Stylonychia</taxon>
    </lineage>
</organism>
<dbReference type="InParanoid" id="A0A078A8A3"/>
<feature type="region of interest" description="Disordered" evidence="1">
    <location>
        <begin position="525"/>
        <end position="544"/>
    </location>
</feature>
<keyword evidence="3" id="KW-1185">Reference proteome</keyword>
<feature type="compositionally biased region" description="Polar residues" evidence="1">
    <location>
        <begin position="162"/>
        <end position="172"/>
    </location>
</feature>
<evidence type="ECO:0000313" key="2">
    <source>
        <dbReference type="EMBL" id="CDW78454.1"/>
    </source>
</evidence>
<gene>
    <name evidence="2" type="primary">Contig3842.g4111</name>
    <name evidence="2" type="ORF">STYLEM_7431</name>
</gene>
<feature type="region of interest" description="Disordered" evidence="1">
    <location>
        <begin position="362"/>
        <end position="412"/>
    </location>
</feature>
<name>A0A078A8A3_STYLE</name>
<feature type="compositionally biased region" description="Polar residues" evidence="1">
    <location>
        <begin position="298"/>
        <end position="312"/>
    </location>
</feature>
<dbReference type="OMA" id="SARQHIN"/>
<feature type="region of interest" description="Disordered" evidence="1">
    <location>
        <begin position="62"/>
        <end position="118"/>
    </location>
</feature>
<evidence type="ECO:0000256" key="1">
    <source>
        <dbReference type="SAM" id="MobiDB-lite"/>
    </source>
</evidence>
<protein>
    <submittedName>
        <fullName evidence="2">Uncharacterized protein</fullName>
    </submittedName>
</protein>
<dbReference type="EMBL" id="CCKQ01007108">
    <property type="protein sequence ID" value="CDW78454.1"/>
    <property type="molecule type" value="Genomic_DNA"/>
</dbReference>
<feature type="region of interest" description="Disordered" evidence="1">
    <location>
        <begin position="273"/>
        <end position="319"/>
    </location>
</feature>
<feature type="region of interest" description="Disordered" evidence="1">
    <location>
        <begin position="663"/>
        <end position="702"/>
    </location>
</feature>
<feature type="compositionally biased region" description="Low complexity" evidence="1">
    <location>
        <begin position="279"/>
        <end position="292"/>
    </location>
</feature>
<evidence type="ECO:0000313" key="3">
    <source>
        <dbReference type="Proteomes" id="UP000039865"/>
    </source>
</evidence>
<dbReference type="Proteomes" id="UP000039865">
    <property type="component" value="Unassembled WGS sequence"/>
</dbReference>
<proteinExistence type="predicted"/>
<sequence>MMRQLSKGYIASRSNTYNLSPAGEHIPQMDKSPKRIIDKIEYAKYTQQAKKNSSNKKIIQYKSQNTLQNSQSTKTINSSRHGNRDVSPMPNEQSRTRQFHHHQQQVNSNKQSKSKSPLKNQYYKSSAYNGSQSTRNHDKIRQHIQQQNHYYETAININLPLQTRKNTKTAKSGSGARGLSTERSSVERNQDGQILNQNCDAQMQQSKTPKHLHSSKLSQTLLNTNNMNMALSNLTTGLQSPVNININNNNSNSGSKPPLYLSDSKQYLEGRQQIKIVSKKSSTSRTRTAAGSTRDHSPLNQISNNSIKMNKQNCNNIPISSRNNNIQLLAQNLSQRKMKSKIQLLNNPSKKQEQTENIKIKVQKQKTHLESARNYSNQDQNKEPKFQGSVASNFETGSKKKKGGKQKQQQNQVSKDVFGYVVQGKIDSNNRVAKQNQILTKSINVNGGHKNLVKRYKSPKQEMPKINTQNYESLFQKVTRLTQEQSTLLNSNLTTNSHSQYNAQIQSNLNIKSLMKQPLHQNNHIKQHSNQDNQRELTFESTSSTKGLTPYFSLREAQIFQSSPKLSDKQKCYKNDQNHCRNNIQIRSTKEITHKRSNTEMFQYNTKELANTQEITINEEDKFVYSSYDVRHTTGHTMFSNQDFYRQIDHFKTHEKLKTSYQSNQELNNRQQTVQEQSECSSREQSHHQQSNEQIQTETRNSNIQQQLQQCAIVSIHDNVKNYDYEYPAMHQVDDSIMNQDYQNHSQEIYDDIILITQSLVSTQDRQDSKEDQVQLIQIEDNNNVIFESNDSNKQISNNIVNNFYDINSPTAQIKEKKNMDMPLQMTSAKKPCLINKDNNITTTKSSVKKRVTINLDQNQLTEFDRPSSCSQSQCSDSMSQDQMKITSINHLHQDSDSFNNQSYTPELSAQLRQMDIEINSMNLFEIQRCSDTSENQSGLIFERVQELHHSVDNPGNGNIENIIKCKLEYKSQLNVPSLVENNSKIVNFQHVDVTRESQQSPYEFTEDNSEENIMPISEIPKMQEPNEYDLEIIQSRMLSDPSRFRNLIPISTNINEIIQISQKYQYTPKESNIDDKSYKSKLQKDDQSNQYLPLSTRIENFTNKFFEEQSKINPSSTRGNGIAGAQSTSLNNILSSNHLLNAHQQLKTEQKSCLDFTRDLLKQYRTKNIIQ</sequence>
<feature type="region of interest" description="Disordered" evidence="1">
    <location>
        <begin position="162"/>
        <end position="191"/>
    </location>
</feature>
<dbReference type="AlphaFoldDB" id="A0A078A8A3"/>
<feature type="compositionally biased region" description="Low complexity" evidence="1">
    <location>
        <begin position="104"/>
        <end position="118"/>
    </location>
</feature>
<reference evidence="2 3" key="1">
    <citation type="submission" date="2014-06" db="EMBL/GenBank/DDBJ databases">
        <authorList>
            <person name="Swart Estienne"/>
        </authorList>
    </citation>
    <scope>NUCLEOTIDE SEQUENCE [LARGE SCALE GENOMIC DNA]</scope>
    <source>
        <strain evidence="2 3">130c</strain>
    </source>
</reference>
<feature type="compositionally biased region" description="Polar residues" evidence="1">
    <location>
        <begin position="663"/>
        <end position="674"/>
    </location>
</feature>
<accession>A0A078A8A3</accession>